<feature type="region of interest" description="Disordered" evidence="1">
    <location>
        <begin position="398"/>
        <end position="429"/>
    </location>
</feature>
<evidence type="ECO:0008006" key="4">
    <source>
        <dbReference type="Google" id="ProtNLM"/>
    </source>
</evidence>
<comment type="caution">
    <text evidence="2">The sequence shown here is derived from an EMBL/GenBank/DDBJ whole genome shotgun (WGS) entry which is preliminary data.</text>
</comment>
<keyword evidence="3" id="KW-1185">Reference proteome</keyword>
<accession>A0A418VJ42</accession>
<organism evidence="2 3">
    <name type="scientific">Deinococcus cavernae</name>
    <dbReference type="NCBI Taxonomy" id="2320857"/>
    <lineage>
        <taxon>Bacteria</taxon>
        <taxon>Thermotogati</taxon>
        <taxon>Deinococcota</taxon>
        <taxon>Deinococci</taxon>
        <taxon>Deinococcales</taxon>
        <taxon>Deinococcaceae</taxon>
        <taxon>Deinococcus</taxon>
    </lineage>
</organism>
<dbReference type="InterPro" id="IPR027417">
    <property type="entry name" value="P-loop_NTPase"/>
</dbReference>
<feature type="compositionally biased region" description="Basic residues" evidence="1">
    <location>
        <begin position="404"/>
        <end position="416"/>
    </location>
</feature>
<gene>
    <name evidence="2" type="ORF">D3875_00260</name>
</gene>
<dbReference type="Gene3D" id="3.40.50.300">
    <property type="entry name" value="P-loop containing nucleotide triphosphate hydrolases"/>
    <property type="match status" value="1"/>
</dbReference>
<evidence type="ECO:0000313" key="3">
    <source>
        <dbReference type="Proteomes" id="UP000286287"/>
    </source>
</evidence>
<sequence length="459" mass="50278">MSDFKNDAAAIYLGILLDEAKTYKFDGRPISDMQRLLGDLSGDHFPEGPARQLFEAAESLVMAGTFPIFGAIRASRPELEGYARHVTTLARSESDFETGDFVVAIEAVKRDALKRDVKARIEEAAKLFSAGDIAQADERLRRESTVTPGRLLPLRQDTYASNSLDGGRARFIAAPWKALTDSLGGGYGVGGTYAVTAVIGPTGHGKSTWARQQVPYFLEQGHRVLYFAGESLHDEVLQDIYSLTAGITKDMLRMRTPIALEKYEDAYRYIQQFRKGLNVVAGARLTVQKINDLARAAQLDLEADRLAGLAGEDSSLMVIVDNLDHAVHKSARQSEWEAYDEAAHEFAEAASHGGWALMLLSQPSSEGTNRLGPAYEYEIQGVGAWRTRRRRSCRCGVPFTRSTARPKTRTGSRTRARGPGWPSASAAPTGSRISLLSNELHRSVVSGRFASDHAELQDG</sequence>
<dbReference type="RefSeq" id="WP_119759890.1">
    <property type="nucleotide sequence ID" value="NZ_QYUJ01000001.1"/>
</dbReference>
<protein>
    <recommendedName>
        <fullName evidence="4">SF4 helicase domain-containing protein</fullName>
    </recommendedName>
</protein>
<dbReference type="Proteomes" id="UP000286287">
    <property type="component" value="Unassembled WGS sequence"/>
</dbReference>
<proteinExistence type="predicted"/>
<dbReference type="AlphaFoldDB" id="A0A418VJ42"/>
<dbReference type="EMBL" id="QYUJ01000001">
    <property type="protein sequence ID" value="RJF76182.1"/>
    <property type="molecule type" value="Genomic_DNA"/>
</dbReference>
<reference evidence="2 3" key="1">
    <citation type="submission" date="2018-09" db="EMBL/GenBank/DDBJ databases">
        <authorList>
            <person name="Zhu H."/>
        </authorList>
    </citation>
    <scope>NUCLEOTIDE SEQUENCE [LARGE SCALE GENOMIC DNA]</scope>
    <source>
        <strain evidence="2 3">K2S05-167</strain>
    </source>
</reference>
<evidence type="ECO:0000313" key="2">
    <source>
        <dbReference type="EMBL" id="RJF76182.1"/>
    </source>
</evidence>
<name>A0A418VJ42_9DEIO</name>
<dbReference type="SUPFAM" id="SSF52540">
    <property type="entry name" value="P-loop containing nucleoside triphosphate hydrolases"/>
    <property type="match status" value="1"/>
</dbReference>
<evidence type="ECO:0000256" key="1">
    <source>
        <dbReference type="SAM" id="MobiDB-lite"/>
    </source>
</evidence>